<dbReference type="RefSeq" id="XP_041286016.1">
    <property type="nucleotide sequence ID" value="XM_041429122.1"/>
</dbReference>
<comment type="caution">
    <text evidence="1">The sequence shown here is derived from an EMBL/GenBank/DDBJ whole genome shotgun (WGS) entry which is preliminary data.</text>
</comment>
<dbReference type="Proteomes" id="UP000823399">
    <property type="component" value="Unassembled WGS sequence"/>
</dbReference>
<protein>
    <submittedName>
        <fullName evidence="1">Uncharacterized protein</fullName>
    </submittedName>
</protein>
<dbReference type="GeneID" id="64691381"/>
<keyword evidence="2" id="KW-1185">Reference proteome</keyword>
<dbReference type="AlphaFoldDB" id="A0A9P7JMQ7"/>
<organism evidence="1 2">
    <name type="scientific">Suillus discolor</name>
    <dbReference type="NCBI Taxonomy" id="1912936"/>
    <lineage>
        <taxon>Eukaryota</taxon>
        <taxon>Fungi</taxon>
        <taxon>Dikarya</taxon>
        <taxon>Basidiomycota</taxon>
        <taxon>Agaricomycotina</taxon>
        <taxon>Agaricomycetes</taxon>
        <taxon>Agaricomycetidae</taxon>
        <taxon>Boletales</taxon>
        <taxon>Suillineae</taxon>
        <taxon>Suillaceae</taxon>
        <taxon>Suillus</taxon>
    </lineage>
</organism>
<sequence length="159" mass="17992">MHLATTEMTQLCGLEYGCCGLMVMIWNTSNQIKILTRILCSRRELLVSLVSHHMDQTDDKRDELTNVTYRLNRRLLLRENRKSSRGDAQSRGGGLNAIGFAAGDMQSHRHSLENLKNRDVQVQVFQETARPINQEQNRVSKPAVVHIRASVSTDGESNC</sequence>
<name>A0A9P7JMQ7_9AGAM</name>
<evidence type="ECO:0000313" key="2">
    <source>
        <dbReference type="Proteomes" id="UP000823399"/>
    </source>
</evidence>
<accession>A0A9P7JMQ7</accession>
<gene>
    <name evidence="1" type="ORF">F5147DRAFT_30422</name>
</gene>
<reference evidence="1" key="1">
    <citation type="journal article" date="2020" name="New Phytol.">
        <title>Comparative genomics reveals dynamic genome evolution in host specialist ectomycorrhizal fungi.</title>
        <authorList>
            <person name="Lofgren L.A."/>
            <person name="Nguyen N.H."/>
            <person name="Vilgalys R."/>
            <person name="Ruytinx J."/>
            <person name="Liao H.L."/>
            <person name="Branco S."/>
            <person name="Kuo A."/>
            <person name="LaButti K."/>
            <person name="Lipzen A."/>
            <person name="Andreopoulos W."/>
            <person name="Pangilinan J."/>
            <person name="Riley R."/>
            <person name="Hundley H."/>
            <person name="Na H."/>
            <person name="Barry K."/>
            <person name="Grigoriev I.V."/>
            <person name="Stajich J.E."/>
            <person name="Kennedy P.G."/>
        </authorList>
    </citation>
    <scope>NUCLEOTIDE SEQUENCE</scope>
    <source>
        <strain evidence="1">FC423</strain>
    </source>
</reference>
<dbReference type="EMBL" id="JABBWM010000108">
    <property type="protein sequence ID" value="KAG2089841.1"/>
    <property type="molecule type" value="Genomic_DNA"/>
</dbReference>
<evidence type="ECO:0000313" key="1">
    <source>
        <dbReference type="EMBL" id="KAG2089841.1"/>
    </source>
</evidence>
<proteinExistence type="predicted"/>